<organism evidence="1">
    <name type="scientific">Oryza sativa subsp. japonica</name>
    <name type="common">Rice</name>
    <dbReference type="NCBI Taxonomy" id="39947"/>
    <lineage>
        <taxon>Eukaryota</taxon>
        <taxon>Viridiplantae</taxon>
        <taxon>Streptophyta</taxon>
        <taxon>Embryophyta</taxon>
        <taxon>Tracheophyta</taxon>
        <taxon>Spermatophyta</taxon>
        <taxon>Magnoliopsida</taxon>
        <taxon>Liliopsida</taxon>
        <taxon>Poales</taxon>
        <taxon>Poaceae</taxon>
        <taxon>BOP clade</taxon>
        <taxon>Oryzoideae</taxon>
        <taxon>Oryzeae</taxon>
        <taxon>Oryzinae</taxon>
        <taxon>Oryza</taxon>
        <taxon>Oryza sativa</taxon>
    </lineage>
</organism>
<reference evidence="1" key="1">
    <citation type="journal article" date="2005" name="PLoS Biol.">
        <title>The genomes of Oryza sativa: a history of duplications.</title>
        <authorList>
            <person name="Yu J."/>
            <person name="Wang J."/>
            <person name="Lin W."/>
            <person name="Li S."/>
            <person name="Li H."/>
            <person name="Zhou J."/>
            <person name="Ni P."/>
            <person name="Dong W."/>
            <person name="Hu S."/>
            <person name="Zeng C."/>
            <person name="Zhang J."/>
            <person name="Zhang Y."/>
            <person name="Li R."/>
            <person name="Xu Z."/>
            <person name="Li S."/>
            <person name="Li X."/>
            <person name="Zheng H."/>
            <person name="Cong L."/>
            <person name="Lin L."/>
            <person name="Yin J."/>
            <person name="Geng J."/>
            <person name="Li G."/>
            <person name="Shi J."/>
            <person name="Liu J."/>
            <person name="Lv H."/>
            <person name="Li J."/>
            <person name="Wang J."/>
            <person name="Deng Y."/>
            <person name="Ran L."/>
            <person name="Shi X."/>
            <person name="Wang X."/>
            <person name="Wu Q."/>
            <person name="Li C."/>
            <person name="Ren X."/>
            <person name="Wang J."/>
            <person name="Wang X."/>
            <person name="Li D."/>
            <person name="Liu D."/>
            <person name="Zhang X."/>
            <person name="Ji Z."/>
            <person name="Zhao W."/>
            <person name="Sun Y."/>
            <person name="Zhang Z."/>
            <person name="Bao J."/>
            <person name="Han Y."/>
            <person name="Dong L."/>
            <person name="Ji J."/>
            <person name="Chen P."/>
            <person name="Wu S."/>
            <person name="Liu J."/>
            <person name="Xiao Y."/>
            <person name="Bu D."/>
            <person name="Tan J."/>
            <person name="Yang L."/>
            <person name="Ye C."/>
            <person name="Zhang J."/>
            <person name="Xu J."/>
            <person name="Zhou Y."/>
            <person name="Yu Y."/>
            <person name="Zhang B."/>
            <person name="Zhuang S."/>
            <person name="Wei H."/>
            <person name="Liu B."/>
            <person name="Lei M."/>
            <person name="Yu H."/>
            <person name="Li Y."/>
            <person name="Xu H."/>
            <person name="Wei S."/>
            <person name="He X."/>
            <person name="Fang L."/>
            <person name="Zhang Z."/>
            <person name="Zhang Y."/>
            <person name="Huang X."/>
            <person name="Su Z."/>
            <person name="Tong W."/>
            <person name="Li J."/>
            <person name="Tong Z."/>
            <person name="Li S."/>
            <person name="Ye J."/>
            <person name="Wang L."/>
            <person name="Fang L."/>
            <person name="Lei T."/>
            <person name="Chen C."/>
            <person name="Chen H."/>
            <person name="Xu Z."/>
            <person name="Li H."/>
            <person name="Huang H."/>
            <person name="Zhang F."/>
            <person name="Xu H."/>
            <person name="Li N."/>
            <person name="Zhao C."/>
            <person name="Li S."/>
            <person name="Dong L."/>
            <person name="Huang Y."/>
            <person name="Li L."/>
            <person name="Xi Y."/>
            <person name="Qi Q."/>
            <person name="Li W."/>
            <person name="Zhang B."/>
            <person name="Hu W."/>
            <person name="Zhang Y."/>
            <person name="Tian X."/>
            <person name="Jiao Y."/>
            <person name="Liang X."/>
            <person name="Jin J."/>
            <person name="Gao L."/>
            <person name="Zheng W."/>
            <person name="Hao B."/>
            <person name="Liu S."/>
            <person name="Wang W."/>
            <person name="Yuan L."/>
            <person name="Cao M."/>
            <person name="McDermott J."/>
            <person name="Samudrala R."/>
            <person name="Wang J."/>
            <person name="Wong G.K."/>
            <person name="Yang H."/>
        </authorList>
    </citation>
    <scope>NUCLEOTIDE SEQUENCE [LARGE SCALE GENOMIC DNA]</scope>
</reference>
<dbReference type="AlphaFoldDB" id="A0A8J8XGV6"/>
<evidence type="ECO:0000313" key="1">
    <source>
        <dbReference type="EMBL" id="EEE52949.1"/>
    </source>
</evidence>
<dbReference type="EMBL" id="CM000149">
    <property type="protein sequence ID" value="EEE52949.1"/>
    <property type="molecule type" value="Genomic_DNA"/>
</dbReference>
<sequence length="61" mass="6912">MRGRGRNVERDVLVAATTQQVGNEMRAALGYDLMTREIVPRGNLFDVLPTRAFRVRSSVYT</sequence>
<accession>A0A8J8XGV6</accession>
<gene>
    <name evidence="1" type="ORF">OsJ_35583</name>
</gene>
<proteinExistence type="predicted"/>
<dbReference type="Proteomes" id="UP000007752">
    <property type="component" value="Chromosome 12"/>
</dbReference>
<name>A0A8J8XGV6_ORYSJ</name>
<reference evidence="1" key="2">
    <citation type="submission" date="2008-12" db="EMBL/GenBank/DDBJ databases">
        <title>Improved gene annotation of the rice (Oryza sativa) genomes.</title>
        <authorList>
            <person name="Wang J."/>
            <person name="Li R."/>
            <person name="Fan W."/>
            <person name="Huang Q."/>
            <person name="Zhang J."/>
            <person name="Zhou Y."/>
            <person name="Hu Y."/>
            <person name="Zi S."/>
            <person name="Li J."/>
            <person name="Ni P."/>
            <person name="Zheng H."/>
            <person name="Zhang Y."/>
            <person name="Zhao M."/>
            <person name="Hao Q."/>
            <person name="McDermott J."/>
            <person name="Samudrala R."/>
            <person name="Kristiansen K."/>
            <person name="Wong G.K.-S."/>
        </authorList>
    </citation>
    <scope>NUCLEOTIDE SEQUENCE</scope>
</reference>
<protein>
    <submittedName>
        <fullName evidence="1">Uncharacterized protein</fullName>
    </submittedName>
</protein>